<feature type="transmembrane region" description="Helical" evidence="5">
    <location>
        <begin position="339"/>
        <end position="360"/>
    </location>
</feature>
<dbReference type="Proteomes" id="UP001243496">
    <property type="component" value="Chromosome"/>
</dbReference>
<feature type="transmembrane region" description="Helical" evidence="5">
    <location>
        <begin position="255"/>
        <end position="273"/>
    </location>
</feature>
<reference evidence="7" key="1">
    <citation type="submission" date="2023-08" db="EMBL/GenBank/DDBJ databases">
        <title>Complete Genome Sequences of butyrate producing Anaerostipes hadrus strains BA1 and GIF7 isolated from the terminal ileum of a healthy lean male.</title>
        <authorList>
            <person name="Low A."/>
            <person name="Sheludchenko M."/>
            <person name="Cheng H.E."/>
            <person name="Koh X.Q."/>
            <person name="Lee J."/>
        </authorList>
    </citation>
    <scope>NUCLEOTIDE SEQUENCE</scope>
    <source>
        <strain evidence="7">BA1</strain>
    </source>
</reference>
<feature type="transmembrane region" description="Helical" evidence="5">
    <location>
        <begin position="9"/>
        <end position="28"/>
    </location>
</feature>
<feature type="transmembrane region" description="Helical" evidence="5">
    <location>
        <begin position="372"/>
        <end position="402"/>
    </location>
</feature>
<evidence type="ECO:0000256" key="1">
    <source>
        <dbReference type="ARBA" id="ARBA00004141"/>
    </source>
</evidence>
<feature type="transmembrane region" description="Helical" evidence="5">
    <location>
        <begin position="72"/>
        <end position="89"/>
    </location>
</feature>
<feature type="transmembrane region" description="Helical" evidence="5">
    <location>
        <begin position="181"/>
        <end position="201"/>
    </location>
</feature>
<keyword evidence="4 5" id="KW-0472">Membrane</keyword>
<name>A0AAQ3PUR8_ANAHA</name>
<dbReference type="RefSeq" id="WP_152618958.1">
    <property type="nucleotide sequence ID" value="NZ_CP132968.1"/>
</dbReference>
<dbReference type="GO" id="GO:0016020">
    <property type="term" value="C:membrane"/>
    <property type="evidence" value="ECO:0007669"/>
    <property type="project" value="UniProtKB-SubCell"/>
</dbReference>
<feature type="transmembrane region" description="Helical" evidence="5">
    <location>
        <begin position="40"/>
        <end position="60"/>
    </location>
</feature>
<gene>
    <name evidence="7" type="ORF">RBI15_02910</name>
</gene>
<organism evidence="7 8">
    <name type="scientific">Anaerostipes hadrus</name>
    <dbReference type="NCBI Taxonomy" id="649756"/>
    <lineage>
        <taxon>Bacteria</taxon>
        <taxon>Bacillati</taxon>
        <taxon>Bacillota</taxon>
        <taxon>Clostridia</taxon>
        <taxon>Lachnospirales</taxon>
        <taxon>Lachnospiraceae</taxon>
        <taxon>Anaerostipes</taxon>
    </lineage>
</organism>
<keyword evidence="3 5" id="KW-1133">Transmembrane helix</keyword>
<proteinExistence type="predicted"/>
<dbReference type="EMBL" id="CP132968">
    <property type="protein sequence ID" value="WMD17072.1"/>
    <property type="molecule type" value="Genomic_DNA"/>
</dbReference>
<feature type="domain" description="O-antigen ligase-related" evidence="6">
    <location>
        <begin position="215"/>
        <end position="334"/>
    </location>
</feature>
<evidence type="ECO:0000259" key="6">
    <source>
        <dbReference type="Pfam" id="PF04932"/>
    </source>
</evidence>
<sequence>MKAEKGLNILARMLLILFVISATILPVLTTKAQEPEYDGYYSRFILHNAIALAFIVIILFRALIRRKFKKNFLVGVLLLLAVYIGYNVLYYQNMDIIQFPWAQYNTAISLGLLIVLMATETQTIFCDDKLIKIIIAIILITNLIGIYVYYQGYLSMHMYNFKLYFHPFEFADYYERRFNWIYFYKCQYSCILLLFVGFFVAHKDKFLNIIVYFLSLAVLFVCLYIAHTNTSMIGAGLIVAADLLDEFFKDHKFIIAKIIAVAAAAVVGIKYVLKWLSGERNLSTMGSRMPIWRAAVEKIKANPQGIGNRFVLNRDDWFHFDNFNTNNCHNIFLNEMLRYSIPVGCCYAAFFIVTAIYSLIKKFSFSRLATWLAFFLAVSMDYSIQTPELSMVMFMLYCIFFYPLEKNN</sequence>
<evidence type="ECO:0000256" key="4">
    <source>
        <dbReference type="ARBA" id="ARBA00023136"/>
    </source>
</evidence>
<evidence type="ECO:0000256" key="3">
    <source>
        <dbReference type="ARBA" id="ARBA00022989"/>
    </source>
</evidence>
<dbReference type="GeneID" id="92740321"/>
<evidence type="ECO:0000313" key="8">
    <source>
        <dbReference type="Proteomes" id="UP001243496"/>
    </source>
</evidence>
<protein>
    <recommendedName>
        <fullName evidence="6">O-antigen ligase-related domain-containing protein</fullName>
    </recommendedName>
</protein>
<evidence type="ECO:0000313" key="7">
    <source>
        <dbReference type="EMBL" id="WMD17072.1"/>
    </source>
</evidence>
<feature type="transmembrane region" description="Helical" evidence="5">
    <location>
        <begin position="101"/>
        <end position="118"/>
    </location>
</feature>
<dbReference type="Pfam" id="PF04932">
    <property type="entry name" value="Wzy_C"/>
    <property type="match status" value="1"/>
</dbReference>
<dbReference type="InterPro" id="IPR007016">
    <property type="entry name" value="O-antigen_ligase-rel_domated"/>
</dbReference>
<feature type="transmembrane region" description="Helical" evidence="5">
    <location>
        <begin position="130"/>
        <end position="150"/>
    </location>
</feature>
<keyword evidence="2 5" id="KW-0812">Transmembrane</keyword>
<accession>A0AAQ3PUR8</accession>
<feature type="transmembrane region" description="Helical" evidence="5">
    <location>
        <begin position="206"/>
        <end position="226"/>
    </location>
</feature>
<evidence type="ECO:0000256" key="2">
    <source>
        <dbReference type="ARBA" id="ARBA00022692"/>
    </source>
</evidence>
<dbReference type="AlphaFoldDB" id="A0AAQ3PUR8"/>
<evidence type="ECO:0000256" key="5">
    <source>
        <dbReference type="SAM" id="Phobius"/>
    </source>
</evidence>
<comment type="subcellular location">
    <subcellularLocation>
        <location evidence="1">Membrane</location>
        <topology evidence="1">Multi-pass membrane protein</topology>
    </subcellularLocation>
</comment>